<dbReference type="GO" id="GO:0043565">
    <property type="term" value="F:sequence-specific DNA binding"/>
    <property type="evidence" value="ECO:0007669"/>
    <property type="project" value="InterPro"/>
</dbReference>
<keyword evidence="3" id="KW-0805">Transcription regulation</keyword>
<dbReference type="Pfam" id="PF02954">
    <property type="entry name" value="HTH_8"/>
    <property type="match status" value="1"/>
</dbReference>
<dbReference type="InterPro" id="IPR002078">
    <property type="entry name" value="Sigma_54_int"/>
</dbReference>
<dbReference type="InterPro" id="IPR025943">
    <property type="entry name" value="Sigma_54_int_dom_ATP-bd_2"/>
</dbReference>
<evidence type="ECO:0000256" key="1">
    <source>
        <dbReference type="ARBA" id="ARBA00022741"/>
    </source>
</evidence>
<keyword evidence="5" id="KW-0804">Transcription</keyword>
<dbReference type="Pfam" id="PF00158">
    <property type="entry name" value="Sigma54_activat"/>
    <property type="match status" value="1"/>
</dbReference>
<dbReference type="InterPro" id="IPR058031">
    <property type="entry name" value="AAA_lid_NorR"/>
</dbReference>
<accession>A0AAP6ZVJ4</accession>
<dbReference type="Gene3D" id="3.40.50.300">
    <property type="entry name" value="P-loop containing nucleotide triphosphate hydrolases"/>
    <property type="match status" value="1"/>
</dbReference>
<sequence length="447" mass="49571">MALPTLFVELKDQKLLSQISSLAALSRFDTINNNDSEHWIDSLQRLQPDAAIIEVSQFTNDDFVALSSATGLEELDLIIIGSGAPNKNLDMMMKSGAIFHYRKPVDIQVLADTLADFSQYFQEKQSEGKKISTSDLDQFGMLVGSSRPMHNLYRTLRRVAKTDANVLIIGESGAGKELVAQTIHLASDRKEQPFIAINCGAISPELVDSELFGHEKGAFTGANRTHQGVFKQAEGGTLFLDEITEMPIEHQVKLLRVLETGEYRPVGANTLCIANTRIIAATNRDPQVAVDDQFLREDLYFRLAHFPINIPPLRERGSDIVGLAKHFIAHRNANDADPKAITTSALEKIAAHTWPGNVRELKHCIERAFILADDTIKNEHLIFDTPPLETGSTLEERVPAGVALEKIEKAAIMNTLEENEGNKKETAEDLGISIKTLYNKLDKYQSN</sequence>
<evidence type="ECO:0000256" key="2">
    <source>
        <dbReference type="ARBA" id="ARBA00022840"/>
    </source>
</evidence>
<dbReference type="SMART" id="SM00382">
    <property type="entry name" value="AAA"/>
    <property type="match status" value="1"/>
</dbReference>
<keyword evidence="1" id="KW-0547">Nucleotide-binding</keyword>
<dbReference type="Proteomes" id="UP000576645">
    <property type="component" value="Unassembled WGS sequence"/>
</dbReference>
<dbReference type="EMBL" id="VTXP01000025">
    <property type="protein sequence ID" value="NOJ26087.1"/>
    <property type="molecule type" value="Genomic_DNA"/>
</dbReference>
<dbReference type="InterPro" id="IPR009057">
    <property type="entry name" value="Homeodomain-like_sf"/>
</dbReference>
<dbReference type="Gene3D" id="1.10.10.60">
    <property type="entry name" value="Homeodomain-like"/>
    <property type="match status" value="1"/>
</dbReference>
<dbReference type="FunFam" id="3.40.50.300:FF:000006">
    <property type="entry name" value="DNA-binding transcriptional regulator NtrC"/>
    <property type="match status" value="1"/>
</dbReference>
<dbReference type="PROSITE" id="PS50045">
    <property type="entry name" value="SIGMA54_INTERACT_4"/>
    <property type="match status" value="1"/>
</dbReference>
<dbReference type="GO" id="GO:0006355">
    <property type="term" value="P:regulation of DNA-templated transcription"/>
    <property type="evidence" value="ECO:0007669"/>
    <property type="project" value="InterPro"/>
</dbReference>
<dbReference type="InterPro" id="IPR011006">
    <property type="entry name" value="CheY-like_superfamily"/>
</dbReference>
<comment type="caution">
    <text evidence="7">The sequence shown here is derived from an EMBL/GenBank/DDBJ whole genome shotgun (WGS) entry which is preliminary data.</text>
</comment>
<feature type="domain" description="Sigma-54 factor interaction" evidence="6">
    <location>
        <begin position="142"/>
        <end position="370"/>
    </location>
</feature>
<dbReference type="CDD" id="cd00009">
    <property type="entry name" value="AAA"/>
    <property type="match status" value="1"/>
</dbReference>
<evidence type="ECO:0000259" key="6">
    <source>
        <dbReference type="PROSITE" id="PS50045"/>
    </source>
</evidence>
<evidence type="ECO:0000256" key="5">
    <source>
        <dbReference type="ARBA" id="ARBA00023163"/>
    </source>
</evidence>
<dbReference type="SUPFAM" id="SSF46689">
    <property type="entry name" value="Homeodomain-like"/>
    <property type="match status" value="1"/>
</dbReference>
<dbReference type="InterPro" id="IPR003593">
    <property type="entry name" value="AAA+_ATPase"/>
</dbReference>
<dbReference type="InterPro" id="IPR002197">
    <property type="entry name" value="HTH_Fis"/>
</dbReference>
<dbReference type="PROSITE" id="PS00675">
    <property type="entry name" value="SIGMA54_INTERACT_1"/>
    <property type="match status" value="1"/>
</dbReference>
<dbReference type="SUPFAM" id="SSF52540">
    <property type="entry name" value="P-loop containing nucleoside triphosphate hydrolases"/>
    <property type="match status" value="1"/>
</dbReference>
<proteinExistence type="predicted"/>
<evidence type="ECO:0000313" key="7">
    <source>
        <dbReference type="EMBL" id="NOJ26087.1"/>
    </source>
</evidence>
<protein>
    <submittedName>
        <fullName evidence="7">Sigma-54-dependent Fis family transcriptional regulator</fullName>
    </submittedName>
</protein>
<evidence type="ECO:0000313" key="8">
    <source>
        <dbReference type="Proteomes" id="UP000576645"/>
    </source>
</evidence>
<keyword evidence="4" id="KW-0238">DNA-binding</keyword>
<evidence type="ECO:0000256" key="4">
    <source>
        <dbReference type="ARBA" id="ARBA00023125"/>
    </source>
</evidence>
<dbReference type="InterPro" id="IPR025662">
    <property type="entry name" value="Sigma_54_int_dom_ATP-bd_1"/>
</dbReference>
<dbReference type="RefSeq" id="WP_171354205.1">
    <property type="nucleotide sequence ID" value="NZ_VTXP01000025.1"/>
</dbReference>
<dbReference type="PANTHER" id="PTHR32071">
    <property type="entry name" value="TRANSCRIPTIONAL REGULATORY PROTEIN"/>
    <property type="match status" value="1"/>
</dbReference>
<gene>
    <name evidence="7" type="ORF">F0238_25570</name>
</gene>
<dbReference type="GO" id="GO:0005524">
    <property type="term" value="F:ATP binding"/>
    <property type="evidence" value="ECO:0007669"/>
    <property type="project" value="UniProtKB-KW"/>
</dbReference>
<dbReference type="PROSITE" id="PS00688">
    <property type="entry name" value="SIGMA54_INTERACT_3"/>
    <property type="match status" value="1"/>
</dbReference>
<organism evidence="7 8">
    <name type="scientific">Vibrio coralliilyticus</name>
    <dbReference type="NCBI Taxonomy" id="190893"/>
    <lineage>
        <taxon>Bacteria</taxon>
        <taxon>Pseudomonadati</taxon>
        <taxon>Pseudomonadota</taxon>
        <taxon>Gammaproteobacteria</taxon>
        <taxon>Vibrionales</taxon>
        <taxon>Vibrionaceae</taxon>
        <taxon>Vibrio</taxon>
    </lineage>
</organism>
<reference evidence="7 8" key="1">
    <citation type="submission" date="2019-09" db="EMBL/GenBank/DDBJ databases">
        <title>Draft genome sequencing and comparative genomics of hatchery-associated Vibrios.</title>
        <authorList>
            <person name="Kehlet-Delgado H."/>
            <person name="Mueller R.S."/>
        </authorList>
    </citation>
    <scope>NUCLEOTIDE SEQUENCE [LARGE SCALE GENOMIC DNA]</scope>
    <source>
        <strain evidence="7 8">09-121-3</strain>
    </source>
</reference>
<dbReference type="InterPro" id="IPR027417">
    <property type="entry name" value="P-loop_NTPase"/>
</dbReference>
<dbReference type="InterPro" id="IPR025944">
    <property type="entry name" value="Sigma_54_int_dom_CS"/>
</dbReference>
<dbReference type="AlphaFoldDB" id="A0AAP6ZVJ4"/>
<dbReference type="SUPFAM" id="SSF52172">
    <property type="entry name" value="CheY-like"/>
    <property type="match status" value="1"/>
</dbReference>
<evidence type="ECO:0000256" key="3">
    <source>
        <dbReference type="ARBA" id="ARBA00023015"/>
    </source>
</evidence>
<dbReference type="PROSITE" id="PS00676">
    <property type="entry name" value="SIGMA54_INTERACT_2"/>
    <property type="match status" value="1"/>
</dbReference>
<dbReference type="Pfam" id="PF25601">
    <property type="entry name" value="AAA_lid_14"/>
    <property type="match status" value="1"/>
</dbReference>
<dbReference type="PRINTS" id="PR01590">
    <property type="entry name" value="HTHFIS"/>
</dbReference>
<keyword evidence="2" id="KW-0067">ATP-binding</keyword>
<dbReference type="Gene3D" id="1.10.8.60">
    <property type="match status" value="1"/>
</dbReference>
<name>A0AAP6ZVJ4_9VIBR</name>